<dbReference type="PANTHER" id="PTHR11406">
    <property type="entry name" value="PHOSPHOGLYCERATE KINASE"/>
    <property type="match status" value="1"/>
</dbReference>
<dbReference type="InterPro" id="IPR015824">
    <property type="entry name" value="Phosphoglycerate_kinase_N"/>
</dbReference>
<sequence length="425" mass="46670">MELKTLKDVDLTKKRVILRVAYDITLKEKNGTMEIPDDTRIRATLPTIQHLLEKRCAIVLITWLKRPGGKVVEKMRLDPVAKKLSELINKPVKKVNDCVGPEVQHALTQLKSGELLMLENTRFHPEEEADDPVFAEELAKAGECIVFDAFAHAHRKHASTTGILKILPACAGFLMEKEMTTLDRILQQPERPFVALLGGVKISDKVGVLKALVEICDAILIGGALANTFLKAQGKDIGASLAESEMIDKKKLDPLKAAQEILQRAETKETTLVGLQNRSALQLPVDFIAAQAREEGAKTQQVSLEGTIKGVKNRLPSLDAWMFLDIGPKTRFAYQNILSQAKTILWNGPVGAFETKGFEQGTKRLAQYIASQTQHATTVTGGGDTEAAITAFHLNGKFTHNSTGGGAMLKFLSGKELPVLHYLVR</sequence>
<feature type="binding site" evidence="13">
    <location>
        <position position="40"/>
    </location>
    <ligand>
        <name>substrate</name>
    </ligand>
</feature>
<evidence type="ECO:0000313" key="16">
    <source>
        <dbReference type="EMBL" id="OGY80096.1"/>
    </source>
</evidence>
<dbReference type="EC" id="2.7.2.3" evidence="5 13"/>
<feature type="binding site" evidence="13 14">
    <location>
        <position position="354"/>
    </location>
    <ligand>
        <name>ATP</name>
        <dbReference type="ChEBI" id="CHEBI:30616"/>
    </ligand>
</feature>
<dbReference type="GO" id="GO:0004618">
    <property type="term" value="F:phosphoglycerate kinase activity"/>
    <property type="evidence" value="ECO:0007669"/>
    <property type="project" value="UniProtKB-UniRule"/>
</dbReference>
<keyword evidence="8 13" id="KW-0808">Transferase</keyword>
<evidence type="ECO:0000256" key="13">
    <source>
        <dbReference type="HAMAP-Rule" id="MF_00145"/>
    </source>
</evidence>
<dbReference type="EMBL" id="MHKB01000001">
    <property type="protein sequence ID" value="OGY80096.1"/>
    <property type="molecule type" value="Genomic_DNA"/>
</dbReference>
<dbReference type="GO" id="GO:0006094">
    <property type="term" value="P:gluconeogenesis"/>
    <property type="evidence" value="ECO:0007669"/>
    <property type="project" value="TreeGrafter"/>
</dbReference>
<keyword evidence="9 13" id="KW-0547">Nucleotide-binding</keyword>
<feature type="binding site" evidence="13 14">
    <location>
        <begin position="382"/>
        <end position="385"/>
    </location>
    <ligand>
        <name>ATP</name>
        <dbReference type="ChEBI" id="CHEBI:30616"/>
    </ligand>
</feature>
<comment type="subcellular location">
    <subcellularLocation>
        <location evidence="13">Cytoplasm</location>
    </subcellularLocation>
</comment>
<evidence type="ECO:0000256" key="1">
    <source>
        <dbReference type="ARBA" id="ARBA00000642"/>
    </source>
</evidence>
<dbReference type="SUPFAM" id="SSF53748">
    <property type="entry name" value="Phosphoglycerate kinase"/>
    <property type="match status" value="1"/>
</dbReference>
<dbReference type="FunFam" id="3.40.50.1260:FF:000031">
    <property type="entry name" value="Phosphoglycerate kinase 1"/>
    <property type="match status" value="1"/>
</dbReference>
<evidence type="ECO:0000256" key="10">
    <source>
        <dbReference type="ARBA" id="ARBA00022777"/>
    </source>
</evidence>
<evidence type="ECO:0000313" key="17">
    <source>
        <dbReference type="Proteomes" id="UP000177165"/>
    </source>
</evidence>
<accession>A0A1G2AUD6</accession>
<evidence type="ECO:0000256" key="7">
    <source>
        <dbReference type="ARBA" id="ARBA00022490"/>
    </source>
</evidence>
<proteinExistence type="inferred from homology"/>
<dbReference type="UniPathway" id="UPA00109">
    <property type="reaction ID" value="UER00185"/>
</dbReference>
<gene>
    <name evidence="13" type="primary">pgk</name>
    <name evidence="16" type="ORF">A3B74_03440</name>
</gene>
<comment type="similarity">
    <text evidence="3 13 15">Belongs to the phosphoglycerate kinase family.</text>
</comment>
<keyword evidence="12 13" id="KW-0324">Glycolysis</keyword>
<dbReference type="FunFam" id="3.40.50.1260:FF:000006">
    <property type="entry name" value="Phosphoglycerate kinase"/>
    <property type="match status" value="1"/>
</dbReference>
<reference evidence="16 17" key="1">
    <citation type="journal article" date="2016" name="Nat. Commun.">
        <title>Thousands of microbial genomes shed light on interconnected biogeochemical processes in an aquifer system.</title>
        <authorList>
            <person name="Anantharaman K."/>
            <person name="Brown C.T."/>
            <person name="Hug L.A."/>
            <person name="Sharon I."/>
            <person name="Castelle C.J."/>
            <person name="Probst A.J."/>
            <person name="Thomas B.C."/>
            <person name="Singh A."/>
            <person name="Wilkins M.J."/>
            <person name="Karaoz U."/>
            <person name="Brodie E.L."/>
            <person name="Williams K.H."/>
            <person name="Hubbard S.S."/>
            <person name="Banfield J.F."/>
        </authorList>
    </citation>
    <scope>NUCLEOTIDE SEQUENCE [LARGE SCALE GENOMIC DNA]</scope>
</reference>
<evidence type="ECO:0000256" key="3">
    <source>
        <dbReference type="ARBA" id="ARBA00008982"/>
    </source>
</evidence>
<comment type="caution">
    <text evidence="16">The sequence shown here is derived from an EMBL/GenBank/DDBJ whole genome shotgun (WGS) entry which is preliminary data.</text>
</comment>
<dbReference type="PANTHER" id="PTHR11406:SF23">
    <property type="entry name" value="PHOSPHOGLYCERATE KINASE 1, CHLOROPLASTIC-RELATED"/>
    <property type="match status" value="1"/>
</dbReference>
<comment type="subunit">
    <text evidence="4 13">Monomer.</text>
</comment>
<evidence type="ECO:0000256" key="8">
    <source>
        <dbReference type="ARBA" id="ARBA00022679"/>
    </source>
</evidence>
<evidence type="ECO:0000256" key="9">
    <source>
        <dbReference type="ARBA" id="ARBA00022741"/>
    </source>
</evidence>
<evidence type="ECO:0000256" key="2">
    <source>
        <dbReference type="ARBA" id="ARBA00004838"/>
    </source>
</evidence>
<protein>
    <recommendedName>
        <fullName evidence="6 13">Phosphoglycerate kinase</fullName>
        <ecNumber evidence="5 13">2.7.2.3</ecNumber>
    </recommendedName>
</protein>
<evidence type="ECO:0000256" key="15">
    <source>
        <dbReference type="RuleBase" id="RU000532"/>
    </source>
</evidence>
<dbReference type="Proteomes" id="UP000177165">
    <property type="component" value="Unassembled WGS sequence"/>
</dbReference>
<evidence type="ECO:0000256" key="12">
    <source>
        <dbReference type="ARBA" id="ARBA00023152"/>
    </source>
</evidence>
<feature type="binding site" evidence="13 14">
    <location>
        <position position="205"/>
    </location>
    <ligand>
        <name>ATP</name>
        <dbReference type="ChEBI" id="CHEBI:30616"/>
    </ligand>
</feature>
<evidence type="ECO:0000256" key="4">
    <source>
        <dbReference type="ARBA" id="ARBA00011245"/>
    </source>
</evidence>
<dbReference type="GO" id="GO:0043531">
    <property type="term" value="F:ADP binding"/>
    <property type="evidence" value="ECO:0007669"/>
    <property type="project" value="TreeGrafter"/>
</dbReference>
<dbReference type="PRINTS" id="PR00477">
    <property type="entry name" value="PHGLYCKINASE"/>
</dbReference>
<keyword evidence="10 13" id="KW-0418">Kinase</keyword>
<dbReference type="GO" id="GO:0005524">
    <property type="term" value="F:ATP binding"/>
    <property type="evidence" value="ECO:0007669"/>
    <property type="project" value="UniProtKB-KW"/>
</dbReference>
<feature type="binding site" evidence="13">
    <location>
        <position position="155"/>
    </location>
    <ligand>
        <name>substrate</name>
    </ligand>
</feature>
<evidence type="ECO:0000256" key="11">
    <source>
        <dbReference type="ARBA" id="ARBA00022840"/>
    </source>
</evidence>
<dbReference type="Gene3D" id="3.40.50.1260">
    <property type="entry name" value="Phosphoglycerate kinase, N-terminal domain"/>
    <property type="match status" value="2"/>
</dbReference>
<dbReference type="InterPro" id="IPR036043">
    <property type="entry name" value="Phosphoglycerate_kinase_sf"/>
</dbReference>
<organism evidence="16 17">
    <name type="scientific">Candidatus Kerfeldbacteria bacterium RIFCSPHIGHO2_02_FULL_42_14</name>
    <dbReference type="NCBI Taxonomy" id="1798540"/>
    <lineage>
        <taxon>Bacteria</taxon>
        <taxon>Candidatus Kerfeldiibacteriota</taxon>
    </lineage>
</organism>
<evidence type="ECO:0000256" key="5">
    <source>
        <dbReference type="ARBA" id="ARBA00013061"/>
    </source>
</evidence>
<comment type="caution">
    <text evidence="13">Lacks conserved residue(s) required for the propagation of feature annotation.</text>
</comment>
<dbReference type="GO" id="GO:0005829">
    <property type="term" value="C:cytosol"/>
    <property type="evidence" value="ECO:0007669"/>
    <property type="project" value="TreeGrafter"/>
</dbReference>
<dbReference type="PIRSF" id="PIRSF000724">
    <property type="entry name" value="Pgk"/>
    <property type="match status" value="1"/>
</dbReference>
<comment type="pathway">
    <text evidence="2 13">Carbohydrate degradation; glycolysis; pyruvate from D-glyceraldehyde 3-phosphate: step 2/5.</text>
</comment>
<evidence type="ECO:0000256" key="6">
    <source>
        <dbReference type="ARBA" id="ARBA00016471"/>
    </source>
</evidence>
<keyword evidence="7 13" id="KW-0963">Cytoplasm</keyword>
<dbReference type="Pfam" id="PF00162">
    <property type="entry name" value="PGK"/>
    <property type="match status" value="1"/>
</dbReference>
<comment type="catalytic activity">
    <reaction evidence="1 13 15">
        <text>(2R)-3-phosphoglycerate + ATP = (2R)-3-phospho-glyceroyl phosphate + ADP</text>
        <dbReference type="Rhea" id="RHEA:14801"/>
        <dbReference type="ChEBI" id="CHEBI:30616"/>
        <dbReference type="ChEBI" id="CHEBI:57604"/>
        <dbReference type="ChEBI" id="CHEBI:58272"/>
        <dbReference type="ChEBI" id="CHEBI:456216"/>
        <dbReference type="EC" id="2.7.2.3"/>
    </reaction>
</comment>
<dbReference type="HAMAP" id="MF_00145">
    <property type="entry name" value="Phosphoglyc_kinase"/>
    <property type="match status" value="1"/>
</dbReference>
<feature type="binding site" evidence="13">
    <location>
        <position position="122"/>
    </location>
    <ligand>
        <name>substrate</name>
    </ligand>
</feature>
<keyword evidence="11 13" id="KW-0067">ATP-binding</keyword>
<dbReference type="InterPro" id="IPR001576">
    <property type="entry name" value="Phosphoglycerate_kinase"/>
</dbReference>
<dbReference type="GO" id="GO:0006096">
    <property type="term" value="P:glycolytic process"/>
    <property type="evidence" value="ECO:0007669"/>
    <property type="project" value="UniProtKB-UniRule"/>
</dbReference>
<dbReference type="AlphaFoldDB" id="A0A1G2AUD6"/>
<name>A0A1G2AUD6_9BACT</name>
<evidence type="ECO:0000256" key="14">
    <source>
        <dbReference type="PIRSR" id="PIRSR000724-2"/>
    </source>
</evidence>
<dbReference type="STRING" id="1798540.A3B74_03440"/>